<sequence>MYVPTKCSLARPRIPDRSRILSKASRVIVTRAETLKPLPPTDDLVFGRHSTDHMMVASFHPKTGWSAPEIKPYGPLSLDPACSCFQYCTSVFEGMKAFAGPDGKPRLFRPNRNMERMTRSAARVALPAFNSDALLELIRLLVMIDSRWVPQAPGCSLYIRPTLIGTRPSLGVAPSDEAMLYVILSPTGPYFRTGSKPVRLLAVGEQVRSWPGGTAGYKLGINYPACFSPQREAAKKGYQQVLWLLGDGTGDSMGMKVTEAGSMNFFVVVKREDEEGVDVITPPLDGTILPGVTRESCITLLRSHSPVSPLHSLDPHTAIRVFETPFTLGDMYKWSSEDRLLEAFGAGTAAVISGVGVVGLDGHPDIEIPEYEGALGPVGKALYDRITDIQEGKVEFGDWSYPCA</sequence>
<comment type="catalytic activity">
    <reaction evidence="11">
        <text>L-isoleucine + 2-oxoglutarate = (S)-3-methyl-2-oxopentanoate + L-glutamate</text>
        <dbReference type="Rhea" id="RHEA:24801"/>
        <dbReference type="ChEBI" id="CHEBI:16810"/>
        <dbReference type="ChEBI" id="CHEBI:29985"/>
        <dbReference type="ChEBI" id="CHEBI:35146"/>
        <dbReference type="ChEBI" id="CHEBI:58045"/>
        <dbReference type="EC" id="2.6.1.42"/>
    </reaction>
</comment>
<dbReference type="GO" id="GO:0005739">
    <property type="term" value="C:mitochondrion"/>
    <property type="evidence" value="ECO:0007669"/>
    <property type="project" value="TreeGrafter"/>
</dbReference>
<dbReference type="FunFam" id="3.30.470.10:FF:000002">
    <property type="entry name" value="Branched-chain-amino-acid aminotransferase"/>
    <property type="match status" value="1"/>
</dbReference>
<dbReference type="Gene3D" id="3.20.10.10">
    <property type="entry name" value="D-amino Acid Aminotransferase, subunit A, domain 2"/>
    <property type="match status" value="1"/>
</dbReference>
<evidence type="ECO:0000256" key="1">
    <source>
        <dbReference type="ARBA" id="ARBA00001933"/>
    </source>
</evidence>
<evidence type="ECO:0000256" key="11">
    <source>
        <dbReference type="RuleBase" id="RU004517"/>
    </source>
</evidence>
<dbReference type="EMBL" id="WIUZ02000015">
    <property type="protein sequence ID" value="KAF9780991.1"/>
    <property type="molecule type" value="Genomic_DNA"/>
</dbReference>
<protein>
    <recommendedName>
        <fullName evidence="11">Branched-chain-amino-acid aminotransferase</fullName>
        <ecNumber evidence="11">2.6.1.42</ecNumber>
    </recommendedName>
</protein>
<dbReference type="GO" id="GO:0009099">
    <property type="term" value="P:L-valine biosynthetic process"/>
    <property type="evidence" value="ECO:0007669"/>
    <property type="project" value="TreeGrafter"/>
</dbReference>
<dbReference type="Gene3D" id="3.30.470.10">
    <property type="match status" value="1"/>
</dbReference>
<dbReference type="OrthoDB" id="1732691at2759"/>
<dbReference type="Pfam" id="PF01063">
    <property type="entry name" value="Aminotran_4"/>
    <property type="match status" value="1"/>
</dbReference>
<dbReference type="EC" id="2.6.1.42" evidence="11"/>
<keyword evidence="6 10" id="KW-0663">Pyridoxal phosphate</keyword>
<evidence type="ECO:0000256" key="5">
    <source>
        <dbReference type="ARBA" id="ARBA00022679"/>
    </source>
</evidence>
<evidence type="ECO:0000256" key="6">
    <source>
        <dbReference type="ARBA" id="ARBA00022898"/>
    </source>
</evidence>
<keyword evidence="3 11" id="KW-0032">Aminotransferase</keyword>
<comment type="catalytic activity">
    <reaction evidence="11">
        <text>L-valine + 2-oxoglutarate = 3-methyl-2-oxobutanoate + L-glutamate</text>
        <dbReference type="Rhea" id="RHEA:24813"/>
        <dbReference type="ChEBI" id="CHEBI:11851"/>
        <dbReference type="ChEBI" id="CHEBI:16810"/>
        <dbReference type="ChEBI" id="CHEBI:29985"/>
        <dbReference type="ChEBI" id="CHEBI:57762"/>
        <dbReference type="EC" id="2.6.1.42"/>
    </reaction>
</comment>
<keyword evidence="7 11" id="KW-0100">Branched-chain amino acid biosynthesis</keyword>
<dbReference type="InterPro" id="IPR005786">
    <property type="entry name" value="B_amino_transII"/>
</dbReference>
<dbReference type="PANTHER" id="PTHR11825:SF44">
    <property type="entry name" value="BRANCHED-CHAIN-AMINO-ACID AMINOTRANSFERASE"/>
    <property type="match status" value="1"/>
</dbReference>
<feature type="modified residue" description="N6-(pyridoxal phosphate)lysine" evidence="8">
    <location>
        <position position="218"/>
    </location>
</feature>
<organism evidence="12 13">
    <name type="scientific">Thelephora terrestris</name>
    <dbReference type="NCBI Taxonomy" id="56493"/>
    <lineage>
        <taxon>Eukaryota</taxon>
        <taxon>Fungi</taxon>
        <taxon>Dikarya</taxon>
        <taxon>Basidiomycota</taxon>
        <taxon>Agaricomycotina</taxon>
        <taxon>Agaricomycetes</taxon>
        <taxon>Thelephorales</taxon>
        <taxon>Thelephoraceae</taxon>
        <taxon>Thelephora</taxon>
    </lineage>
</organism>
<dbReference type="InterPro" id="IPR043131">
    <property type="entry name" value="BCAT-like_N"/>
</dbReference>
<dbReference type="PIRSF" id="PIRSF006468">
    <property type="entry name" value="BCAT1"/>
    <property type="match status" value="1"/>
</dbReference>
<dbReference type="CDD" id="cd01557">
    <property type="entry name" value="BCAT_beta_family"/>
    <property type="match status" value="1"/>
</dbReference>
<evidence type="ECO:0000256" key="8">
    <source>
        <dbReference type="PIRSR" id="PIRSR006468-1"/>
    </source>
</evidence>
<dbReference type="PANTHER" id="PTHR11825">
    <property type="entry name" value="SUBGROUP IIII AMINOTRANSFERASE"/>
    <property type="match status" value="1"/>
</dbReference>
<keyword evidence="4 11" id="KW-0028">Amino-acid biosynthesis</keyword>
<gene>
    <name evidence="12" type="ORF">BJ322DRAFT_1011579</name>
</gene>
<comment type="caution">
    <text evidence="12">The sequence shown here is derived from an EMBL/GenBank/DDBJ whole genome shotgun (WGS) entry which is preliminary data.</text>
</comment>
<keyword evidence="5 11" id="KW-0808">Transferase</keyword>
<evidence type="ECO:0000256" key="3">
    <source>
        <dbReference type="ARBA" id="ARBA00022576"/>
    </source>
</evidence>
<dbReference type="InterPro" id="IPR036038">
    <property type="entry name" value="Aminotransferase-like"/>
</dbReference>
<dbReference type="Proteomes" id="UP000736335">
    <property type="component" value="Unassembled WGS sequence"/>
</dbReference>
<dbReference type="GO" id="GO:0004084">
    <property type="term" value="F:branched-chain-amino-acid transaminase activity"/>
    <property type="evidence" value="ECO:0007669"/>
    <property type="project" value="UniProtKB-EC"/>
</dbReference>
<name>A0A9P6H7L9_9AGAM</name>
<reference evidence="12" key="1">
    <citation type="journal article" date="2020" name="Nat. Commun.">
        <title>Large-scale genome sequencing of mycorrhizal fungi provides insights into the early evolution of symbiotic traits.</title>
        <authorList>
            <person name="Miyauchi S."/>
            <person name="Kiss E."/>
            <person name="Kuo A."/>
            <person name="Drula E."/>
            <person name="Kohler A."/>
            <person name="Sanchez-Garcia M."/>
            <person name="Morin E."/>
            <person name="Andreopoulos B."/>
            <person name="Barry K.W."/>
            <person name="Bonito G."/>
            <person name="Buee M."/>
            <person name="Carver A."/>
            <person name="Chen C."/>
            <person name="Cichocki N."/>
            <person name="Clum A."/>
            <person name="Culley D."/>
            <person name="Crous P.W."/>
            <person name="Fauchery L."/>
            <person name="Girlanda M."/>
            <person name="Hayes R.D."/>
            <person name="Keri Z."/>
            <person name="LaButti K."/>
            <person name="Lipzen A."/>
            <person name="Lombard V."/>
            <person name="Magnuson J."/>
            <person name="Maillard F."/>
            <person name="Murat C."/>
            <person name="Nolan M."/>
            <person name="Ohm R.A."/>
            <person name="Pangilinan J."/>
            <person name="Pereira M.F."/>
            <person name="Perotto S."/>
            <person name="Peter M."/>
            <person name="Pfister S."/>
            <person name="Riley R."/>
            <person name="Sitrit Y."/>
            <person name="Stielow J.B."/>
            <person name="Szollosi G."/>
            <person name="Zifcakova L."/>
            <person name="Stursova M."/>
            <person name="Spatafora J.W."/>
            <person name="Tedersoo L."/>
            <person name="Vaario L.M."/>
            <person name="Yamada A."/>
            <person name="Yan M."/>
            <person name="Wang P."/>
            <person name="Xu J."/>
            <person name="Bruns T."/>
            <person name="Baldrian P."/>
            <person name="Vilgalys R."/>
            <person name="Dunand C."/>
            <person name="Henrissat B."/>
            <person name="Grigoriev I.V."/>
            <person name="Hibbett D."/>
            <person name="Nagy L.G."/>
            <person name="Martin F.M."/>
        </authorList>
    </citation>
    <scope>NUCLEOTIDE SEQUENCE</scope>
    <source>
        <strain evidence="12">UH-Tt-Lm1</strain>
    </source>
</reference>
<dbReference type="PROSITE" id="PS00770">
    <property type="entry name" value="AA_TRANSFER_CLASS_4"/>
    <property type="match status" value="1"/>
</dbReference>
<dbReference type="NCBIfam" id="NF009897">
    <property type="entry name" value="PRK13357.1"/>
    <property type="match status" value="1"/>
</dbReference>
<dbReference type="AlphaFoldDB" id="A0A9P6H7L9"/>
<evidence type="ECO:0000313" key="12">
    <source>
        <dbReference type="EMBL" id="KAF9780991.1"/>
    </source>
</evidence>
<dbReference type="InterPro" id="IPR033939">
    <property type="entry name" value="BCAT_family"/>
</dbReference>
<evidence type="ECO:0000256" key="10">
    <source>
        <dbReference type="RuleBase" id="RU004516"/>
    </source>
</evidence>
<dbReference type="InterPro" id="IPR043132">
    <property type="entry name" value="BCAT-like_C"/>
</dbReference>
<dbReference type="SUPFAM" id="SSF56752">
    <property type="entry name" value="D-aminoacid aminotransferase-like PLP-dependent enzymes"/>
    <property type="match status" value="1"/>
</dbReference>
<proteinExistence type="inferred from homology"/>
<dbReference type="GO" id="GO:0009098">
    <property type="term" value="P:L-leucine biosynthetic process"/>
    <property type="evidence" value="ECO:0007669"/>
    <property type="project" value="TreeGrafter"/>
</dbReference>
<reference evidence="12" key="2">
    <citation type="submission" date="2020-11" db="EMBL/GenBank/DDBJ databases">
        <authorList>
            <consortium name="DOE Joint Genome Institute"/>
            <person name="Kuo A."/>
            <person name="Miyauchi S."/>
            <person name="Kiss E."/>
            <person name="Drula E."/>
            <person name="Kohler A."/>
            <person name="Sanchez-Garcia M."/>
            <person name="Andreopoulos B."/>
            <person name="Barry K.W."/>
            <person name="Bonito G."/>
            <person name="Buee M."/>
            <person name="Carver A."/>
            <person name="Chen C."/>
            <person name="Cichocki N."/>
            <person name="Clum A."/>
            <person name="Culley D."/>
            <person name="Crous P.W."/>
            <person name="Fauchery L."/>
            <person name="Girlanda M."/>
            <person name="Hayes R."/>
            <person name="Keri Z."/>
            <person name="Labutti K."/>
            <person name="Lipzen A."/>
            <person name="Lombard V."/>
            <person name="Magnuson J."/>
            <person name="Maillard F."/>
            <person name="Morin E."/>
            <person name="Murat C."/>
            <person name="Nolan M."/>
            <person name="Ohm R."/>
            <person name="Pangilinan J."/>
            <person name="Pereira M."/>
            <person name="Perotto S."/>
            <person name="Peter M."/>
            <person name="Riley R."/>
            <person name="Sitrit Y."/>
            <person name="Stielow B."/>
            <person name="Szollosi G."/>
            <person name="Zifcakova L."/>
            <person name="Stursova M."/>
            <person name="Spatafora J.W."/>
            <person name="Tedersoo L."/>
            <person name="Vaario L.-M."/>
            <person name="Yamada A."/>
            <person name="Yan M."/>
            <person name="Wang P."/>
            <person name="Xu J."/>
            <person name="Bruns T."/>
            <person name="Baldrian P."/>
            <person name="Vilgalys R."/>
            <person name="Henrissat B."/>
            <person name="Grigoriev I.V."/>
            <person name="Hibbett D."/>
            <person name="Nagy L.G."/>
            <person name="Martin F.M."/>
        </authorList>
    </citation>
    <scope>NUCLEOTIDE SEQUENCE</scope>
    <source>
        <strain evidence="12">UH-Tt-Lm1</strain>
    </source>
</reference>
<evidence type="ECO:0000256" key="7">
    <source>
        <dbReference type="ARBA" id="ARBA00023304"/>
    </source>
</evidence>
<keyword evidence="13" id="KW-1185">Reference proteome</keyword>
<comment type="similarity">
    <text evidence="2 9">Belongs to the class-IV pyridoxal-phosphate-dependent aminotransferase family.</text>
</comment>
<comment type="catalytic activity">
    <reaction evidence="11">
        <text>L-leucine + 2-oxoglutarate = 4-methyl-2-oxopentanoate + L-glutamate</text>
        <dbReference type="Rhea" id="RHEA:18321"/>
        <dbReference type="ChEBI" id="CHEBI:16810"/>
        <dbReference type="ChEBI" id="CHEBI:17865"/>
        <dbReference type="ChEBI" id="CHEBI:29985"/>
        <dbReference type="ChEBI" id="CHEBI:57427"/>
        <dbReference type="EC" id="2.6.1.42"/>
    </reaction>
</comment>
<evidence type="ECO:0000313" key="13">
    <source>
        <dbReference type="Proteomes" id="UP000736335"/>
    </source>
</evidence>
<dbReference type="InterPro" id="IPR018300">
    <property type="entry name" value="Aminotrans_IV_CS"/>
</dbReference>
<accession>A0A9P6H7L9</accession>
<comment type="cofactor">
    <cofactor evidence="1 10">
        <name>pyridoxal 5'-phosphate</name>
        <dbReference type="ChEBI" id="CHEBI:597326"/>
    </cofactor>
</comment>
<evidence type="ECO:0000256" key="4">
    <source>
        <dbReference type="ARBA" id="ARBA00022605"/>
    </source>
</evidence>
<evidence type="ECO:0000256" key="2">
    <source>
        <dbReference type="ARBA" id="ARBA00009320"/>
    </source>
</evidence>
<dbReference type="InterPro" id="IPR001544">
    <property type="entry name" value="Aminotrans_IV"/>
</dbReference>
<evidence type="ECO:0000256" key="9">
    <source>
        <dbReference type="RuleBase" id="RU004106"/>
    </source>
</evidence>